<dbReference type="PANTHER" id="PTHR30093">
    <property type="entry name" value="GENERAL SECRETION PATHWAY PROTEIN G"/>
    <property type="match status" value="1"/>
</dbReference>
<dbReference type="Gene3D" id="3.30.700.10">
    <property type="entry name" value="Glycoprotein, Type 4 Pilin"/>
    <property type="match status" value="1"/>
</dbReference>
<evidence type="ECO:0000313" key="14">
    <source>
        <dbReference type="Proteomes" id="UP000245073"/>
    </source>
</evidence>
<feature type="domain" description="Type II secretion system protein GspG C-terminal" evidence="12">
    <location>
        <begin position="42"/>
        <end position="144"/>
    </location>
</feature>
<dbReference type="GO" id="GO:0015627">
    <property type="term" value="C:type II protein secretion system complex"/>
    <property type="evidence" value="ECO:0007669"/>
    <property type="project" value="InterPro"/>
</dbReference>
<evidence type="ECO:0000256" key="7">
    <source>
        <dbReference type="ARBA" id="ARBA00022692"/>
    </source>
</evidence>
<evidence type="ECO:0000256" key="1">
    <source>
        <dbReference type="ARBA" id="ARBA00004377"/>
    </source>
</evidence>
<dbReference type="GO" id="GO:0005886">
    <property type="term" value="C:plasma membrane"/>
    <property type="evidence" value="ECO:0007669"/>
    <property type="project" value="UniProtKB-SubCell"/>
</dbReference>
<dbReference type="EMBL" id="QDKQ01000005">
    <property type="protein sequence ID" value="PVM94180.1"/>
    <property type="molecule type" value="Genomic_DNA"/>
</dbReference>
<dbReference type="PRINTS" id="PR00813">
    <property type="entry name" value="BCTERIALGSPG"/>
</dbReference>
<protein>
    <recommendedName>
        <fullName evidence="3">Type II secretion system core protein G</fullName>
    </recommendedName>
</protein>
<feature type="region of interest" description="Disordered" evidence="10">
    <location>
        <begin position="121"/>
        <end position="150"/>
    </location>
</feature>
<dbReference type="Proteomes" id="UP000245073">
    <property type="component" value="Unassembled WGS sequence"/>
</dbReference>
<dbReference type="NCBIfam" id="TIGR02532">
    <property type="entry name" value="IV_pilin_GFxxxE"/>
    <property type="match status" value="1"/>
</dbReference>
<comment type="similarity">
    <text evidence="2">Belongs to the GSP G family.</text>
</comment>
<comment type="subcellular location">
    <subcellularLocation>
        <location evidence="1">Cell inner membrane</location>
        <topology evidence="1">Single-pass membrane protein</topology>
    </subcellularLocation>
</comment>
<evidence type="ECO:0000256" key="3">
    <source>
        <dbReference type="ARBA" id="ARBA00020042"/>
    </source>
</evidence>
<organism evidence="13 14">
    <name type="scientific">Caulobacter endophyticus</name>
    <dbReference type="NCBI Taxonomy" id="2172652"/>
    <lineage>
        <taxon>Bacteria</taxon>
        <taxon>Pseudomonadati</taxon>
        <taxon>Pseudomonadota</taxon>
        <taxon>Alphaproteobacteria</taxon>
        <taxon>Caulobacterales</taxon>
        <taxon>Caulobacteraceae</taxon>
        <taxon>Caulobacter</taxon>
    </lineage>
</organism>
<dbReference type="GO" id="GO:0015628">
    <property type="term" value="P:protein secretion by the type II secretion system"/>
    <property type="evidence" value="ECO:0007669"/>
    <property type="project" value="InterPro"/>
</dbReference>
<evidence type="ECO:0000256" key="11">
    <source>
        <dbReference type="SAM" id="Phobius"/>
    </source>
</evidence>
<dbReference type="InterPro" id="IPR013545">
    <property type="entry name" value="T2SS_protein-GspG_C"/>
</dbReference>
<gene>
    <name evidence="13" type="primary">gspG</name>
    <name evidence="13" type="ORF">DDF67_00295</name>
</gene>
<evidence type="ECO:0000256" key="2">
    <source>
        <dbReference type="ARBA" id="ARBA00009984"/>
    </source>
</evidence>
<dbReference type="Pfam" id="PF08334">
    <property type="entry name" value="T2SSG"/>
    <property type="match status" value="1"/>
</dbReference>
<evidence type="ECO:0000256" key="5">
    <source>
        <dbReference type="ARBA" id="ARBA00022481"/>
    </source>
</evidence>
<dbReference type="InterPro" id="IPR010054">
    <property type="entry name" value="Type2_sec_GspG"/>
</dbReference>
<keyword evidence="5" id="KW-0488">Methylation</keyword>
<evidence type="ECO:0000259" key="12">
    <source>
        <dbReference type="Pfam" id="PF08334"/>
    </source>
</evidence>
<evidence type="ECO:0000313" key="13">
    <source>
        <dbReference type="EMBL" id="PVM94180.1"/>
    </source>
</evidence>
<name>A0A2T9KDY2_9CAUL</name>
<keyword evidence="8 11" id="KW-1133">Transmembrane helix</keyword>
<feature type="compositionally biased region" description="Basic and acidic residues" evidence="10">
    <location>
        <begin position="131"/>
        <end position="150"/>
    </location>
</feature>
<sequence length="150" mass="16242">MRRNHRSGLERRTGGQDGYTLTEMLVVIAIIGLIAAVLTPSLIGQLGRARVKSANLQLETLSSAVEMFRADVGRYPTQAEGLKALLTEPADVEGWSGPYAKNAKALNDPWGEPVRYEADPETQYRVVSLGGDRKPGGNGTKRDLRAPEAP</sequence>
<dbReference type="SUPFAM" id="SSF54523">
    <property type="entry name" value="Pili subunits"/>
    <property type="match status" value="1"/>
</dbReference>
<dbReference type="PANTHER" id="PTHR30093:SF45">
    <property type="entry name" value="TYPE II SECRETION SYSTEM CORE PROTEIN G"/>
    <property type="match status" value="1"/>
</dbReference>
<keyword evidence="14" id="KW-1185">Reference proteome</keyword>
<dbReference type="RefSeq" id="WP_109098987.1">
    <property type="nucleotide sequence ID" value="NZ_QDKQ01000005.1"/>
</dbReference>
<evidence type="ECO:0000256" key="9">
    <source>
        <dbReference type="ARBA" id="ARBA00023136"/>
    </source>
</evidence>
<evidence type="ECO:0000256" key="4">
    <source>
        <dbReference type="ARBA" id="ARBA00022475"/>
    </source>
</evidence>
<keyword evidence="6" id="KW-0997">Cell inner membrane</keyword>
<dbReference type="NCBIfam" id="TIGR01710">
    <property type="entry name" value="typeII_sec_gspG"/>
    <property type="match status" value="1"/>
</dbReference>
<dbReference type="Pfam" id="PF07963">
    <property type="entry name" value="N_methyl"/>
    <property type="match status" value="1"/>
</dbReference>
<keyword evidence="4" id="KW-1003">Cell membrane</keyword>
<feature type="transmembrane region" description="Helical" evidence="11">
    <location>
        <begin position="21"/>
        <end position="43"/>
    </location>
</feature>
<dbReference type="OrthoDB" id="9795612at2"/>
<keyword evidence="7 11" id="KW-0812">Transmembrane</keyword>
<comment type="caution">
    <text evidence="13">The sequence shown here is derived from an EMBL/GenBank/DDBJ whole genome shotgun (WGS) entry which is preliminary data.</text>
</comment>
<keyword evidence="9 11" id="KW-0472">Membrane</keyword>
<dbReference type="InterPro" id="IPR045584">
    <property type="entry name" value="Pilin-like"/>
</dbReference>
<accession>A0A2T9KDY2</accession>
<evidence type="ECO:0000256" key="6">
    <source>
        <dbReference type="ARBA" id="ARBA00022519"/>
    </source>
</evidence>
<evidence type="ECO:0000256" key="10">
    <source>
        <dbReference type="SAM" id="MobiDB-lite"/>
    </source>
</evidence>
<dbReference type="InterPro" id="IPR012902">
    <property type="entry name" value="N_methyl_site"/>
</dbReference>
<dbReference type="AlphaFoldDB" id="A0A2T9KDY2"/>
<evidence type="ECO:0000256" key="8">
    <source>
        <dbReference type="ARBA" id="ARBA00022989"/>
    </source>
</evidence>
<reference evidence="13 14" key="1">
    <citation type="submission" date="2018-04" db="EMBL/GenBank/DDBJ databases">
        <title>The genome sequence of Caulobacter sp. 744.</title>
        <authorList>
            <person name="Gao J."/>
            <person name="Sun J."/>
        </authorList>
    </citation>
    <scope>NUCLEOTIDE SEQUENCE [LARGE SCALE GENOMIC DNA]</scope>
    <source>
        <strain evidence="13 14">774</strain>
    </source>
</reference>
<dbReference type="InterPro" id="IPR000983">
    <property type="entry name" value="Bac_GSPG_pilin"/>
</dbReference>
<proteinExistence type="inferred from homology"/>